<evidence type="ECO:0008006" key="4">
    <source>
        <dbReference type="Google" id="ProtNLM"/>
    </source>
</evidence>
<evidence type="ECO:0000313" key="3">
    <source>
        <dbReference type="Proteomes" id="UP000190328"/>
    </source>
</evidence>
<keyword evidence="3" id="KW-1185">Reference proteome</keyword>
<keyword evidence="1" id="KW-0732">Signal</keyword>
<dbReference type="PROSITE" id="PS51257">
    <property type="entry name" value="PROKAR_LIPOPROTEIN"/>
    <property type="match status" value="1"/>
</dbReference>
<evidence type="ECO:0000256" key="1">
    <source>
        <dbReference type="SAM" id="SignalP"/>
    </source>
</evidence>
<dbReference type="RefSeq" id="WP_078806958.1">
    <property type="nucleotide sequence ID" value="NZ_FUXI01000009.1"/>
</dbReference>
<organism evidence="2 3">
    <name type="scientific">Pilibacter termitis</name>
    <dbReference type="NCBI Taxonomy" id="263852"/>
    <lineage>
        <taxon>Bacteria</taxon>
        <taxon>Bacillati</taxon>
        <taxon>Bacillota</taxon>
        <taxon>Bacilli</taxon>
        <taxon>Lactobacillales</taxon>
        <taxon>Enterococcaceae</taxon>
        <taxon>Pilibacter</taxon>
    </lineage>
</organism>
<dbReference type="OrthoDB" id="9785380at2"/>
<name>A0A1T4MBS2_9ENTE</name>
<evidence type="ECO:0000313" key="2">
    <source>
        <dbReference type="EMBL" id="SJZ64355.1"/>
    </source>
</evidence>
<accession>A0A1T4MBS2</accession>
<protein>
    <recommendedName>
        <fullName evidence="4">DUF3862 domain-containing protein</fullName>
    </recommendedName>
</protein>
<gene>
    <name evidence="2" type="ORF">SAMN02745116_01033</name>
</gene>
<reference evidence="2 3" key="1">
    <citation type="submission" date="2017-02" db="EMBL/GenBank/DDBJ databases">
        <authorList>
            <person name="Peterson S.W."/>
        </authorList>
    </citation>
    <scope>NUCLEOTIDE SEQUENCE [LARGE SCALE GENOMIC DNA]</scope>
    <source>
        <strain evidence="2 3">ATCC BAA-1030</strain>
    </source>
</reference>
<dbReference type="AlphaFoldDB" id="A0A1T4MBS2"/>
<dbReference type="EMBL" id="FUXI01000009">
    <property type="protein sequence ID" value="SJZ64355.1"/>
    <property type="molecule type" value="Genomic_DNA"/>
</dbReference>
<dbReference type="Proteomes" id="UP000190328">
    <property type="component" value="Unassembled WGS sequence"/>
</dbReference>
<feature type="signal peptide" evidence="1">
    <location>
        <begin position="1"/>
        <end position="27"/>
    </location>
</feature>
<sequence>MTRLNNTTRLGAVVLGVMMLFSLSACGGEKKSEDTAKSEQKTEKATDYLGEAEVSEYKGEKITWGLPTLEGTQSNYQDKFSQFVYARMVNSSTKEVTKHGTKYDEIVAKMGEPEEKQADDFVSPKGFVAVWGDGYTKVKIYFDDNGETDIMMQYADYPKDHWSKNKWLTDFDKSVKLVQEGKGGTKSEELIKKFGKASSGKLENGEGTLIWVNDKLKCAIRIGFLEDHAQNIEVGQLG</sequence>
<proteinExistence type="predicted"/>
<feature type="chain" id="PRO_5038529712" description="DUF3862 domain-containing protein" evidence="1">
    <location>
        <begin position="28"/>
        <end position="238"/>
    </location>
</feature>